<feature type="compositionally biased region" description="Basic and acidic residues" evidence="1">
    <location>
        <begin position="204"/>
        <end position="224"/>
    </location>
</feature>
<feature type="compositionally biased region" description="Polar residues" evidence="1">
    <location>
        <begin position="249"/>
        <end position="263"/>
    </location>
</feature>
<dbReference type="Proteomes" id="UP001176961">
    <property type="component" value="Unassembled WGS sequence"/>
</dbReference>
<evidence type="ECO:0000256" key="2">
    <source>
        <dbReference type="SAM" id="Phobius"/>
    </source>
</evidence>
<evidence type="ECO:0000313" key="3">
    <source>
        <dbReference type="EMBL" id="CAJ0603814.1"/>
    </source>
</evidence>
<sequence>MDNPKVQSHLLFGLFTTQKRSASTNCCKLAEIVYIMIEVNLLCSDLYDLTPNTNKSDGTDNTSMDIEAFKVILSMAMHAICILCFVVCLMASNVAVCMKLLPPIVILTVLIFNIIFNIAGALPLWLHKAPYCRGGFSHSIRGSAVMSTVALAYNVGLAILYCASPSIRRRSSRERYLLKDEKAELEKNKAGKKEVKPKKGSKQASEDVEKPAESSDLQESHDQIKPSGVDLKKPAPSPDSQDTREQNKASESNVKKSTGSSDLQESRDQNKPSDANVKKLTASSDVQESREQNKRSSKSSRQKKSAGEQGGAETDELPQKKSKDKRNSKSPTQKKGAGEQEGAEDEIPAKESKDKEHKVVKAAQVKTKANLRAIGMKNIISIEKILYTSCK</sequence>
<organism evidence="3 4">
    <name type="scientific">Cylicocyclus nassatus</name>
    <name type="common">Nematode worm</name>
    <dbReference type="NCBI Taxonomy" id="53992"/>
    <lineage>
        <taxon>Eukaryota</taxon>
        <taxon>Metazoa</taxon>
        <taxon>Ecdysozoa</taxon>
        <taxon>Nematoda</taxon>
        <taxon>Chromadorea</taxon>
        <taxon>Rhabditida</taxon>
        <taxon>Rhabditina</taxon>
        <taxon>Rhabditomorpha</taxon>
        <taxon>Strongyloidea</taxon>
        <taxon>Strongylidae</taxon>
        <taxon>Cylicocyclus</taxon>
    </lineage>
</organism>
<dbReference type="EMBL" id="CATQJL010000305">
    <property type="protein sequence ID" value="CAJ0603814.1"/>
    <property type="molecule type" value="Genomic_DNA"/>
</dbReference>
<reference evidence="3" key="1">
    <citation type="submission" date="2023-07" db="EMBL/GenBank/DDBJ databases">
        <authorList>
            <consortium name="CYATHOMIX"/>
        </authorList>
    </citation>
    <scope>NUCLEOTIDE SEQUENCE</scope>
    <source>
        <strain evidence="3">N/A</strain>
    </source>
</reference>
<feature type="region of interest" description="Disordered" evidence="1">
    <location>
        <begin position="187"/>
        <end position="363"/>
    </location>
</feature>
<keyword evidence="2" id="KW-0812">Transmembrane</keyword>
<feature type="transmembrane region" description="Helical" evidence="2">
    <location>
        <begin position="145"/>
        <end position="163"/>
    </location>
</feature>
<comment type="caution">
    <text evidence="3">The sequence shown here is derived from an EMBL/GenBank/DDBJ whole genome shotgun (WGS) entry which is preliminary data.</text>
</comment>
<keyword evidence="2" id="KW-1133">Transmembrane helix</keyword>
<feature type="compositionally biased region" description="Basic and acidic residues" evidence="1">
    <location>
        <begin position="317"/>
        <end position="327"/>
    </location>
</feature>
<name>A0AA36M8X6_CYLNA</name>
<gene>
    <name evidence="3" type="ORF">CYNAS_LOCUS15797</name>
</gene>
<feature type="compositionally biased region" description="Basic and acidic residues" evidence="1">
    <location>
        <begin position="347"/>
        <end position="359"/>
    </location>
</feature>
<evidence type="ECO:0000313" key="4">
    <source>
        <dbReference type="Proteomes" id="UP001176961"/>
    </source>
</evidence>
<protein>
    <submittedName>
        <fullName evidence="3">Uncharacterized protein</fullName>
    </submittedName>
</protein>
<feature type="transmembrane region" description="Helical" evidence="2">
    <location>
        <begin position="104"/>
        <end position="125"/>
    </location>
</feature>
<dbReference type="AlphaFoldDB" id="A0AA36M8X6"/>
<keyword evidence="2" id="KW-0472">Membrane</keyword>
<proteinExistence type="predicted"/>
<keyword evidence="4" id="KW-1185">Reference proteome</keyword>
<feature type="transmembrane region" description="Helical" evidence="2">
    <location>
        <begin position="71"/>
        <end position="92"/>
    </location>
</feature>
<evidence type="ECO:0000256" key="1">
    <source>
        <dbReference type="SAM" id="MobiDB-lite"/>
    </source>
</evidence>
<accession>A0AA36M8X6</accession>
<feature type="compositionally biased region" description="Basic residues" evidence="1">
    <location>
        <begin position="295"/>
        <end position="304"/>
    </location>
</feature>